<comment type="caution">
    <text evidence="2">The sequence shown here is derived from an EMBL/GenBank/DDBJ whole genome shotgun (WGS) entry which is preliminary data.</text>
</comment>
<name>A0A9N8ENY6_9STRA</name>
<feature type="compositionally biased region" description="Basic and acidic residues" evidence="1">
    <location>
        <begin position="269"/>
        <end position="280"/>
    </location>
</feature>
<keyword evidence="3" id="KW-1185">Reference proteome</keyword>
<dbReference type="Proteomes" id="UP001153069">
    <property type="component" value="Unassembled WGS sequence"/>
</dbReference>
<gene>
    <name evidence="2" type="ORF">SEMRO_1500_G277810.1</name>
</gene>
<accession>A0A9N8ENY6</accession>
<feature type="region of interest" description="Disordered" evidence="1">
    <location>
        <begin position="269"/>
        <end position="335"/>
    </location>
</feature>
<evidence type="ECO:0000256" key="1">
    <source>
        <dbReference type="SAM" id="MobiDB-lite"/>
    </source>
</evidence>
<feature type="compositionally biased region" description="Basic and acidic residues" evidence="1">
    <location>
        <begin position="306"/>
        <end position="335"/>
    </location>
</feature>
<sequence length="335" mass="38372">MNLSVNKSLRSHCNKRGSQQLCAENPSASGLSQYFRAGWQSAANTMLKYIAGSVALERPAAKAVAKWPARDGCGEPVVFDDILASPGLHHSPPSSQDSEPFTSGPVVGYRDKLQRFTDALFDDDQDGLWGQKVRELLVSSLLLRYDQFLDVLRSHPAAWIPECTLKNYDPQDERFDLEKSQEHCPSRSVAARIRQSSILHHMRIRPATQGPSPPDVRALDSFPIQRSDQILRRIESTQQLTLYLRCHNQVLRRQLPSRFRFRQSKRIMEGHGEEPVEEPHQPVCSYQMCSEDPPPPRTKLSQQPRQEIDRTDGETSRREDPHRLWLRQERDDHPL</sequence>
<dbReference type="OrthoDB" id="39806at2759"/>
<evidence type="ECO:0000313" key="2">
    <source>
        <dbReference type="EMBL" id="CAB9524148.1"/>
    </source>
</evidence>
<dbReference type="EMBL" id="CAICTM010001498">
    <property type="protein sequence ID" value="CAB9524148.1"/>
    <property type="molecule type" value="Genomic_DNA"/>
</dbReference>
<protein>
    <submittedName>
        <fullName evidence="2">Uncharacterized protein</fullName>
    </submittedName>
</protein>
<evidence type="ECO:0000313" key="3">
    <source>
        <dbReference type="Proteomes" id="UP001153069"/>
    </source>
</evidence>
<reference evidence="2" key="1">
    <citation type="submission" date="2020-06" db="EMBL/GenBank/DDBJ databases">
        <authorList>
            <consortium name="Plant Systems Biology data submission"/>
        </authorList>
    </citation>
    <scope>NUCLEOTIDE SEQUENCE</scope>
    <source>
        <strain evidence="2">D6</strain>
    </source>
</reference>
<dbReference type="AlphaFoldDB" id="A0A9N8ENY6"/>
<organism evidence="2 3">
    <name type="scientific">Seminavis robusta</name>
    <dbReference type="NCBI Taxonomy" id="568900"/>
    <lineage>
        <taxon>Eukaryota</taxon>
        <taxon>Sar</taxon>
        <taxon>Stramenopiles</taxon>
        <taxon>Ochrophyta</taxon>
        <taxon>Bacillariophyta</taxon>
        <taxon>Bacillariophyceae</taxon>
        <taxon>Bacillariophycidae</taxon>
        <taxon>Naviculales</taxon>
        <taxon>Naviculaceae</taxon>
        <taxon>Seminavis</taxon>
    </lineage>
</organism>
<proteinExistence type="predicted"/>